<dbReference type="PRINTS" id="PR02050">
    <property type="entry name" value="B14GALTRFASE"/>
</dbReference>
<dbReference type="Pfam" id="PF13733">
    <property type="entry name" value="Glyco_transf_7N"/>
    <property type="match status" value="1"/>
</dbReference>
<comment type="pathway">
    <text evidence="1">Protein modification; protein glycosylation.</text>
</comment>
<keyword evidence="1" id="KW-0812">Transmembrane</keyword>
<dbReference type="PANTHER" id="PTHR19300:SF57">
    <property type="entry name" value="BETA-1,4-N-ACETYLGALACTOSAMINYLTRANSFERASE"/>
    <property type="match status" value="1"/>
</dbReference>
<comment type="similarity">
    <text evidence="1">Belongs to the glycosyltransferase 7 family.</text>
</comment>
<dbReference type="GO" id="GO:0005975">
    <property type="term" value="P:carbohydrate metabolic process"/>
    <property type="evidence" value="ECO:0007669"/>
    <property type="project" value="InterPro"/>
</dbReference>
<dbReference type="GO" id="GO:0005794">
    <property type="term" value="C:Golgi apparatus"/>
    <property type="evidence" value="ECO:0007669"/>
    <property type="project" value="TreeGrafter"/>
</dbReference>
<dbReference type="Gene3D" id="3.90.550.10">
    <property type="entry name" value="Spore Coat Polysaccharide Biosynthesis Protein SpsA, Chain A"/>
    <property type="match status" value="1"/>
</dbReference>
<evidence type="ECO:0000259" key="2">
    <source>
        <dbReference type="Pfam" id="PF13733"/>
    </source>
</evidence>
<dbReference type="InterPro" id="IPR003859">
    <property type="entry name" value="Galactosyl_T"/>
</dbReference>
<dbReference type="EMBL" id="JAODUP010001124">
    <property type="protein sequence ID" value="KAK2141307.1"/>
    <property type="molecule type" value="Genomic_DNA"/>
</dbReference>
<reference evidence="3" key="1">
    <citation type="journal article" date="2023" name="Mol. Biol. Evol.">
        <title>Third-Generation Sequencing Reveals the Adaptive Role of the Epigenome in Three Deep-Sea Polychaetes.</title>
        <authorList>
            <person name="Perez M."/>
            <person name="Aroh O."/>
            <person name="Sun Y."/>
            <person name="Lan Y."/>
            <person name="Juniper S.K."/>
            <person name="Young C.R."/>
            <person name="Angers B."/>
            <person name="Qian P.Y."/>
        </authorList>
    </citation>
    <scope>NUCLEOTIDE SEQUENCE</scope>
    <source>
        <strain evidence="3">P08H-3</strain>
    </source>
</reference>
<dbReference type="Proteomes" id="UP001208570">
    <property type="component" value="Unassembled WGS sequence"/>
</dbReference>
<keyword evidence="1" id="KW-0808">Transferase</keyword>
<dbReference type="InterPro" id="IPR027995">
    <property type="entry name" value="Galactosyl_T_N"/>
</dbReference>
<comment type="caution">
    <text evidence="3">The sequence shown here is derived from an EMBL/GenBank/DDBJ whole genome shotgun (WGS) entry which is preliminary data.</text>
</comment>
<keyword evidence="1" id="KW-0325">Glycoprotein</keyword>
<comment type="function">
    <text evidence="1">Catalyses the transfer of galactose onto proteins or lipids.</text>
</comment>
<dbReference type="SUPFAM" id="SSF53448">
    <property type="entry name" value="Nucleotide-diphospho-sugar transferases"/>
    <property type="match status" value="1"/>
</dbReference>
<keyword evidence="1" id="KW-0328">Glycosyltransferase</keyword>
<dbReference type="EC" id="2.4.1.-" evidence="1"/>
<evidence type="ECO:0000256" key="1">
    <source>
        <dbReference type="RuleBase" id="RU368121"/>
    </source>
</evidence>
<proteinExistence type="inferred from homology"/>
<sequence length="346" mass="39714">MVLGSIVPMNWSTKWDTHAHRHISVDIQLEWNAVRRNSLMSSLLAKEDNLSNASRQLCRMPYIYKLCAINTKSSINNNTVFINKKFIYSKQELQPGNVVILILSGCVLKGVKSFSTNKIQTIRSYLDQLPKGTYFIGLTSHPKANNTDVRGLLLLPKARRYGGLIGGDAPVTSVFIGRIGYWKQMVYKSTTKTGTGLSFQKDIYSGTRFNLTTEIKPFDRVLETHKDLTRGGSWTPPYCIPRYRVAVIVPFRQRNKHLGIFVENMIRFLKLQLLTFTIYIVEQTDGGWFNRAAMMNIGYLEASRDNYYDCFVFHDVDLIPEDLTNLYYCGRYPRHLAVTRSKNGYM</sequence>
<keyword evidence="4" id="KW-1185">Reference proteome</keyword>
<gene>
    <name evidence="3" type="ORF">LSH36_1123g00053</name>
</gene>
<dbReference type="InterPro" id="IPR029044">
    <property type="entry name" value="Nucleotide-diphossugar_trans"/>
</dbReference>
<accession>A0AAD9MPM0</accession>
<organism evidence="3 4">
    <name type="scientific">Paralvinella palmiformis</name>
    <dbReference type="NCBI Taxonomy" id="53620"/>
    <lineage>
        <taxon>Eukaryota</taxon>
        <taxon>Metazoa</taxon>
        <taxon>Spiralia</taxon>
        <taxon>Lophotrochozoa</taxon>
        <taxon>Annelida</taxon>
        <taxon>Polychaeta</taxon>
        <taxon>Sedentaria</taxon>
        <taxon>Canalipalpata</taxon>
        <taxon>Terebellida</taxon>
        <taxon>Terebelliformia</taxon>
        <taxon>Alvinellidae</taxon>
        <taxon>Paralvinella</taxon>
    </lineage>
</organism>
<evidence type="ECO:0000313" key="3">
    <source>
        <dbReference type="EMBL" id="KAK2141307.1"/>
    </source>
</evidence>
<dbReference type="PANTHER" id="PTHR19300">
    <property type="entry name" value="BETA-1,4-GALACTOSYLTRANSFERASE"/>
    <property type="match status" value="1"/>
</dbReference>
<feature type="domain" description="Galactosyltransferase N-terminal" evidence="2">
    <location>
        <begin position="214"/>
        <end position="329"/>
    </location>
</feature>
<evidence type="ECO:0000313" key="4">
    <source>
        <dbReference type="Proteomes" id="UP001208570"/>
    </source>
</evidence>
<protein>
    <recommendedName>
        <fullName evidence="1">Beta-1,4-galactosyltransferase</fullName>
        <ecNumber evidence="1">2.4.1.-</ecNumber>
    </recommendedName>
</protein>
<keyword evidence="1" id="KW-0735">Signal-anchor</keyword>
<name>A0AAD9MPM0_9ANNE</name>
<dbReference type="AlphaFoldDB" id="A0AAD9MPM0"/>
<dbReference type="GO" id="GO:0008378">
    <property type="term" value="F:galactosyltransferase activity"/>
    <property type="evidence" value="ECO:0007669"/>
    <property type="project" value="TreeGrafter"/>
</dbReference>